<dbReference type="GO" id="GO:0008686">
    <property type="term" value="F:3,4-dihydroxy-2-butanone-4-phosphate synthase activity"/>
    <property type="evidence" value="ECO:0007669"/>
    <property type="project" value="UniProtKB-EC"/>
</dbReference>
<dbReference type="GO" id="GO:0005829">
    <property type="term" value="C:cytosol"/>
    <property type="evidence" value="ECO:0007669"/>
    <property type="project" value="TreeGrafter"/>
</dbReference>
<dbReference type="GO" id="GO:0046872">
    <property type="term" value="F:metal ion binding"/>
    <property type="evidence" value="ECO:0007669"/>
    <property type="project" value="UniProtKB-KW"/>
</dbReference>
<keyword evidence="4" id="KW-0686">Riboflavin biosynthesis</keyword>
<organism evidence="6">
    <name type="scientific">Mycolicibacterium brisbanense</name>
    <dbReference type="NCBI Taxonomy" id="146020"/>
    <lineage>
        <taxon>Bacteria</taxon>
        <taxon>Bacillati</taxon>
        <taxon>Actinomycetota</taxon>
        <taxon>Actinomycetes</taxon>
        <taxon>Mycobacteriales</taxon>
        <taxon>Mycobacteriaceae</taxon>
        <taxon>Mycolicibacterium</taxon>
    </lineage>
</organism>
<dbReference type="EC" id="4.1.99.12" evidence="3"/>
<dbReference type="InterPro" id="IPR000422">
    <property type="entry name" value="DHBP_synthase_RibB"/>
</dbReference>
<evidence type="ECO:0000313" key="6">
    <source>
        <dbReference type="EMBL" id="ACL11825.1"/>
    </source>
</evidence>
<dbReference type="UniPathway" id="UPA00275">
    <property type="reaction ID" value="UER00399"/>
</dbReference>
<dbReference type="GO" id="GO:0009231">
    <property type="term" value="P:riboflavin biosynthetic process"/>
    <property type="evidence" value="ECO:0007669"/>
    <property type="project" value="UniProtKB-UniPathway"/>
</dbReference>
<evidence type="ECO:0000256" key="3">
    <source>
        <dbReference type="ARBA" id="ARBA00012153"/>
    </source>
</evidence>
<dbReference type="Pfam" id="PF00926">
    <property type="entry name" value="DHBP_synthase"/>
    <property type="match status" value="1"/>
</dbReference>
<dbReference type="EMBL" id="EU851876">
    <property type="protein sequence ID" value="ACL11825.1"/>
    <property type="molecule type" value="Genomic_DNA"/>
</dbReference>
<dbReference type="InterPro" id="IPR017945">
    <property type="entry name" value="DHBP_synth_RibB-like_a/b_dom"/>
</dbReference>
<keyword evidence="5" id="KW-0479">Metal-binding</keyword>
<dbReference type="SUPFAM" id="SSF55821">
    <property type="entry name" value="YrdC/RibB"/>
    <property type="match status" value="1"/>
</dbReference>
<dbReference type="AlphaFoldDB" id="B8R4J5"/>
<dbReference type="PANTHER" id="PTHR21327:SF18">
    <property type="entry name" value="3,4-DIHYDROXY-2-BUTANONE 4-PHOSPHATE SYNTHASE"/>
    <property type="match status" value="1"/>
</dbReference>
<evidence type="ECO:0000256" key="1">
    <source>
        <dbReference type="ARBA" id="ARBA00002284"/>
    </source>
</evidence>
<proteinExistence type="predicted"/>
<protein>
    <recommendedName>
        <fullName evidence="3">3,4-dihydroxy-2-butanone-4-phosphate synthase</fullName>
        <ecNumber evidence="3">4.1.99.12</ecNumber>
    </recommendedName>
</protein>
<evidence type="ECO:0000256" key="2">
    <source>
        <dbReference type="ARBA" id="ARBA00004904"/>
    </source>
</evidence>
<comment type="function">
    <text evidence="1">Catalyzes the conversion of D-ribulose 5-phosphate to formate and 3,4-dihydroxy-2-butanone 4-phosphate.</text>
</comment>
<dbReference type="PANTHER" id="PTHR21327">
    <property type="entry name" value="GTP CYCLOHYDROLASE II-RELATED"/>
    <property type="match status" value="1"/>
</dbReference>
<sequence>MNASLAAVPTAREVSAALRGHRPVVVLTSTSAILAFSASAASTALVAFAVRHSTGMLFALTASERLDRLRIPDQPTLDSEHGSCRVTVAVDAAAGISTGISARDRARTLRTLGDVRSVATDLIRPGHILPVRCGEPGDAPELWARVRRIIVEATGDEVAGACHLVDRAGDIMDPVGGRSFAAEHDLLIVPVESADRLSFG</sequence>
<evidence type="ECO:0000256" key="4">
    <source>
        <dbReference type="ARBA" id="ARBA00022619"/>
    </source>
</evidence>
<name>B8R4J5_9MYCO</name>
<accession>B8R4J5</accession>
<dbReference type="Gene3D" id="3.90.870.10">
    <property type="entry name" value="DHBP synthase"/>
    <property type="match status" value="1"/>
</dbReference>
<reference evidence="6" key="1">
    <citation type="journal article" date="2009" name="Biochem. J.">
        <title>Characterization of the phenylurea hydrolases A and B: founding members of a novel amidohydrolase subgroup.</title>
        <authorList>
            <person name="Khurana J.L."/>
            <person name="Jackson C.J."/>
            <person name="Scott C."/>
            <person name="Pandey G."/>
            <person name="Horne I."/>
            <person name="Russell R.J."/>
            <person name="Herlt A."/>
            <person name="Easton C.J."/>
            <person name="Oakeshott J.G."/>
        </authorList>
    </citation>
    <scope>NUCLEOTIDE SEQUENCE</scope>
    <source>
        <strain evidence="6">JK1</strain>
    </source>
</reference>
<comment type="pathway">
    <text evidence="2">Cofactor biosynthesis; riboflavin biosynthesis; 2-hydroxy-3-oxobutyl phosphate from D-ribulose 5-phosphate: step 1/1.</text>
</comment>
<evidence type="ECO:0000256" key="5">
    <source>
        <dbReference type="ARBA" id="ARBA00022723"/>
    </source>
</evidence>